<dbReference type="EMBL" id="CP076132">
    <property type="protein sequence ID" value="QWG03773.1"/>
    <property type="molecule type" value="Genomic_DNA"/>
</dbReference>
<evidence type="ECO:0000313" key="1">
    <source>
        <dbReference type="EMBL" id="QWG03773.1"/>
    </source>
</evidence>
<organism evidence="1 2">
    <name type="scientific">Flammeovirga yaeyamensis</name>
    <dbReference type="NCBI Taxonomy" id="367791"/>
    <lineage>
        <taxon>Bacteria</taxon>
        <taxon>Pseudomonadati</taxon>
        <taxon>Bacteroidota</taxon>
        <taxon>Cytophagia</taxon>
        <taxon>Cytophagales</taxon>
        <taxon>Flammeovirgaceae</taxon>
        <taxon>Flammeovirga</taxon>
    </lineage>
</organism>
<dbReference type="RefSeq" id="WP_169665373.1">
    <property type="nucleotide sequence ID" value="NZ_CP076132.1"/>
</dbReference>
<dbReference type="Proteomes" id="UP000678679">
    <property type="component" value="Chromosome 1"/>
</dbReference>
<proteinExistence type="predicted"/>
<reference evidence="1 2" key="1">
    <citation type="submission" date="2021-05" db="EMBL/GenBank/DDBJ databases">
        <title>Comparative genomic studies on the polysaccharide-degrading batcterial strains of the Flammeovirga genus.</title>
        <authorList>
            <person name="Zewei F."/>
            <person name="Zheng Z."/>
            <person name="Yu L."/>
            <person name="Ruyue G."/>
            <person name="Yanhong M."/>
            <person name="Yuanyuan C."/>
            <person name="Jingyan G."/>
            <person name="Wenjun H."/>
        </authorList>
    </citation>
    <scope>NUCLEOTIDE SEQUENCE [LARGE SCALE GENOMIC DNA]</scope>
    <source>
        <strain evidence="1 2">NBRC:100898</strain>
    </source>
</reference>
<dbReference type="NCBIfam" id="TIGR03696">
    <property type="entry name" value="Rhs_assc_core"/>
    <property type="match status" value="1"/>
</dbReference>
<dbReference type="KEGG" id="fya:KMW28_09380"/>
<sequence>MSIVKDGNISELPIYGSNRLGQYETSDLVPRSSSTLGQRRFEFSNHLGNVLVTMSDEGDILSYSDYYPFGLNIESRSWRKEGYRYGFNGKENDADLSSSQLIQDYGFRVYNPVIGKFLSVDPLAMSFPWNSTYAFAENDVIRSIDLEGGEKLIVTPSSKAIYNKFIKIIKSDKILKERVYDPISKPELKDKIHIYLLTTRHFGSGLGIGGADGRHIKGSEAKEMSLSIDDYDSGNWRDHDSYEINADRKMLSQAGLTDKNNKGKDILKKTLVSKQKQNIQTPLVLVYSRPLTEYDQMESILHELYIHAKYFEESDNEKDHIREFSEKFYKNNNLPPRLSPGSIDELPNDNDYKKLWNRFKKKLDEYNKENTDN</sequence>
<dbReference type="Gene3D" id="2.180.10.10">
    <property type="entry name" value="RHS repeat-associated core"/>
    <property type="match status" value="1"/>
</dbReference>
<evidence type="ECO:0008006" key="3">
    <source>
        <dbReference type="Google" id="ProtNLM"/>
    </source>
</evidence>
<keyword evidence="2" id="KW-1185">Reference proteome</keyword>
<dbReference type="AlphaFoldDB" id="A0AAX1NDK2"/>
<evidence type="ECO:0000313" key="2">
    <source>
        <dbReference type="Proteomes" id="UP000678679"/>
    </source>
</evidence>
<accession>A0AAX1NDK2</accession>
<gene>
    <name evidence="1" type="ORF">KMW28_09380</name>
</gene>
<protein>
    <recommendedName>
        <fullName evidence="3">RHS repeat-associated core domain-containing protein</fullName>
    </recommendedName>
</protein>
<name>A0AAX1NDK2_9BACT</name>
<dbReference type="InterPro" id="IPR022385">
    <property type="entry name" value="Rhs_assc_core"/>
</dbReference>